<feature type="chain" id="PRO_5005573393" evidence="2">
    <location>
        <begin position="31"/>
        <end position="341"/>
    </location>
</feature>
<dbReference type="GO" id="GO:0017171">
    <property type="term" value="F:serine hydrolase activity"/>
    <property type="evidence" value="ECO:0007669"/>
    <property type="project" value="TreeGrafter"/>
</dbReference>
<protein>
    <submittedName>
        <fullName evidence="3">Lipase</fullName>
    </submittedName>
</protein>
<dbReference type="STRING" id="104452.A0A0L7LNJ9"/>
<feature type="compositionally biased region" description="Basic and acidic residues" evidence="1">
    <location>
        <begin position="92"/>
        <end position="107"/>
    </location>
</feature>
<dbReference type="InterPro" id="IPR000734">
    <property type="entry name" value="TAG_lipase"/>
</dbReference>
<evidence type="ECO:0000313" key="4">
    <source>
        <dbReference type="Proteomes" id="UP000037510"/>
    </source>
</evidence>
<evidence type="ECO:0000256" key="1">
    <source>
        <dbReference type="SAM" id="MobiDB-lite"/>
    </source>
</evidence>
<dbReference type="GO" id="GO:0005615">
    <property type="term" value="C:extracellular space"/>
    <property type="evidence" value="ECO:0007669"/>
    <property type="project" value="TreeGrafter"/>
</dbReference>
<keyword evidence="4" id="KW-1185">Reference proteome</keyword>
<dbReference type="InterPro" id="IPR029058">
    <property type="entry name" value="AB_hydrolase_fold"/>
</dbReference>
<accession>A0A0L7LNJ9</accession>
<dbReference type="SUPFAM" id="SSF53474">
    <property type="entry name" value="alpha/beta-Hydrolases"/>
    <property type="match status" value="1"/>
</dbReference>
<feature type="signal peptide" evidence="2">
    <location>
        <begin position="1"/>
        <end position="30"/>
    </location>
</feature>
<organism evidence="3 4">
    <name type="scientific">Operophtera brumata</name>
    <name type="common">Winter moth</name>
    <name type="synonym">Phalaena brumata</name>
    <dbReference type="NCBI Taxonomy" id="104452"/>
    <lineage>
        <taxon>Eukaryota</taxon>
        <taxon>Metazoa</taxon>
        <taxon>Ecdysozoa</taxon>
        <taxon>Arthropoda</taxon>
        <taxon>Hexapoda</taxon>
        <taxon>Insecta</taxon>
        <taxon>Pterygota</taxon>
        <taxon>Neoptera</taxon>
        <taxon>Endopterygota</taxon>
        <taxon>Lepidoptera</taxon>
        <taxon>Glossata</taxon>
        <taxon>Ditrysia</taxon>
        <taxon>Geometroidea</taxon>
        <taxon>Geometridae</taxon>
        <taxon>Larentiinae</taxon>
        <taxon>Operophtera</taxon>
    </lineage>
</organism>
<feature type="non-terminal residue" evidence="3">
    <location>
        <position position="341"/>
    </location>
</feature>
<dbReference type="PANTHER" id="PTHR11610:SF172">
    <property type="entry name" value="LIPASE MEMBER H-A-LIKE PROTEIN"/>
    <property type="match status" value="1"/>
</dbReference>
<dbReference type="GO" id="GO:0016298">
    <property type="term" value="F:lipase activity"/>
    <property type="evidence" value="ECO:0007669"/>
    <property type="project" value="InterPro"/>
</dbReference>
<name>A0A0L7LNJ9_OPEBR</name>
<dbReference type="Gene3D" id="3.40.50.1820">
    <property type="entry name" value="alpha/beta hydrolase"/>
    <property type="match status" value="2"/>
</dbReference>
<gene>
    <name evidence="3" type="ORF">OBRU01_05051</name>
</gene>
<dbReference type="GO" id="GO:0016042">
    <property type="term" value="P:lipid catabolic process"/>
    <property type="evidence" value="ECO:0007669"/>
    <property type="project" value="TreeGrafter"/>
</dbReference>
<comment type="caution">
    <text evidence="3">The sequence shown here is derived from an EMBL/GenBank/DDBJ whole genome shotgun (WGS) entry which is preliminary data.</text>
</comment>
<dbReference type="AlphaFoldDB" id="A0A0L7LNJ9"/>
<evidence type="ECO:0000313" key="3">
    <source>
        <dbReference type="EMBL" id="KOB76934.1"/>
    </source>
</evidence>
<dbReference type="PANTHER" id="PTHR11610">
    <property type="entry name" value="LIPASE"/>
    <property type="match status" value="1"/>
</dbReference>
<sequence>MNGGGGRRRRLRRLWTVAFAQLSLCCMATARDAGARGERGSLGLGLAGERAARGHTAREALLRPLYLVEALASRSMAARRLTCTRTRKRATSKPDRPKPERPLKPERHPIKEALLLHNDSYSNVTFEDCIWRRDREPCPDPDVTLHLYTETEPVKNVPPCYVAAVHNLRPAARCAAEALGSLRKAGLRPDRLTCVGHSLGAHMCGIIANYLTFRLNRIIDPGDARAVHVLHTNAGRYGEAARLGHADFCLNGGRSGESVQPALGGAVRPTLLRTSPAGQGLGAAGDAGSAGTYDVSNKICYQAESLFNPRSAAPCGRRCSVRVPPGRASALPVMLGQPAPM</sequence>
<reference evidence="3 4" key="1">
    <citation type="journal article" date="2015" name="Genome Biol. Evol.">
        <title>The genome of winter moth (Operophtera brumata) provides a genomic perspective on sexual dimorphism and phenology.</title>
        <authorList>
            <person name="Derks M.F."/>
            <person name="Smit S."/>
            <person name="Salis L."/>
            <person name="Schijlen E."/>
            <person name="Bossers A."/>
            <person name="Mateman C."/>
            <person name="Pijl A.S."/>
            <person name="de Ridder D."/>
            <person name="Groenen M.A."/>
            <person name="Visser M.E."/>
            <person name="Megens H.J."/>
        </authorList>
    </citation>
    <scope>NUCLEOTIDE SEQUENCE [LARGE SCALE GENOMIC DNA]</scope>
    <source>
        <strain evidence="3">WM2013NL</strain>
        <tissue evidence="3">Head and thorax</tissue>
    </source>
</reference>
<dbReference type="EMBL" id="JTDY01000493">
    <property type="protein sequence ID" value="KOB76934.1"/>
    <property type="molecule type" value="Genomic_DNA"/>
</dbReference>
<dbReference type="Proteomes" id="UP000037510">
    <property type="component" value="Unassembled WGS sequence"/>
</dbReference>
<evidence type="ECO:0000256" key="2">
    <source>
        <dbReference type="SAM" id="SignalP"/>
    </source>
</evidence>
<keyword evidence="2" id="KW-0732">Signal</keyword>
<feature type="region of interest" description="Disordered" evidence="1">
    <location>
        <begin position="82"/>
        <end position="107"/>
    </location>
</feature>
<proteinExistence type="predicted"/>